<protein>
    <submittedName>
        <fullName evidence="3">Uncharacterized protein</fullName>
    </submittedName>
</protein>
<feature type="compositionally biased region" description="Basic residues" evidence="2">
    <location>
        <begin position="25"/>
        <end position="36"/>
    </location>
</feature>
<evidence type="ECO:0000256" key="2">
    <source>
        <dbReference type="SAM" id="MobiDB-lite"/>
    </source>
</evidence>
<dbReference type="GO" id="GO:0009507">
    <property type="term" value="C:chloroplast"/>
    <property type="evidence" value="ECO:0007669"/>
    <property type="project" value="EnsemblPlants"/>
</dbReference>
<keyword evidence="4" id="KW-1185">Reference proteome</keyword>
<sequence length="306" mass="34271">MNSSCSGVMVQVLPPKLVPPTSTSNRRKRTSLKRPKPATARCAAVNDASFSNQRVDTETLRAQLDRLYAEAETTRSRATNARTRLMRLSEAAENLQKRAANSVLVGKETEARGLLVEKKKLMQALEKSKNRIDVLDKLAVKINEAISMKEAQLIGNVAIYSEFSEEESGHQIRFVNPKVDSDEDPKEAIGEIDEQESEKSEENLLNDLEDASDSEDLMRNLNGASSYEEFLQYVDGKLQQVESELDMFLRVSTLILDSEQKQMNTKVQQTSGLLKDIHSIRERVASIIKAQTDRKANGGHFTNTKI</sequence>
<dbReference type="PANTHER" id="PTHR37174">
    <property type="entry name" value="FORKHEAD-ASSOCIATED DOMAIN PROTEIN"/>
    <property type="match status" value="1"/>
</dbReference>
<dbReference type="EMBL" id="CM007381">
    <property type="protein sequence ID" value="ONK79155.1"/>
    <property type="molecule type" value="Genomic_DNA"/>
</dbReference>
<dbReference type="OrthoDB" id="772275at2759"/>
<organism evidence="3 4">
    <name type="scientific">Asparagus officinalis</name>
    <name type="common">Garden asparagus</name>
    <dbReference type="NCBI Taxonomy" id="4686"/>
    <lineage>
        <taxon>Eukaryota</taxon>
        <taxon>Viridiplantae</taxon>
        <taxon>Streptophyta</taxon>
        <taxon>Embryophyta</taxon>
        <taxon>Tracheophyta</taxon>
        <taxon>Spermatophyta</taxon>
        <taxon>Magnoliopsida</taxon>
        <taxon>Liliopsida</taxon>
        <taxon>Asparagales</taxon>
        <taxon>Asparagaceae</taxon>
        <taxon>Asparagoideae</taxon>
        <taxon>Asparagus</taxon>
    </lineage>
</organism>
<dbReference type="Gramene" id="ONK79155">
    <property type="protein sequence ID" value="ONK79155"/>
    <property type="gene ID" value="A4U43_C01F3490"/>
</dbReference>
<feature type="region of interest" description="Disordered" evidence="2">
    <location>
        <begin position="15"/>
        <end position="37"/>
    </location>
</feature>
<name>A0A5P1FLG3_ASPOF</name>
<gene>
    <name evidence="3" type="ORF">A4U43_C01F3490</name>
</gene>
<accession>A0A5P1FLG3</accession>
<dbReference type="PANTHER" id="PTHR37174:SF2">
    <property type="entry name" value="FORKHEAD-ASSOCIATED DOMAIN PROTEIN"/>
    <property type="match status" value="1"/>
</dbReference>
<evidence type="ECO:0000256" key="1">
    <source>
        <dbReference type="SAM" id="Coils"/>
    </source>
</evidence>
<evidence type="ECO:0000313" key="4">
    <source>
        <dbReference type="Proteomes" id="UP000243459"/>
    </source>
</evidence>
<proteinExistence type="predicted"/>
<dbReference type="OMA" id="YHEQSAF"/>
<dbReference type="Proteomes" id="UP000243459">
    <property type="component" value="Chromosome 1"/>
</dbReference>
<keyword evidence="1" id="KW-0175">Coiled coil</keyword>
<dbReference type="AlphaFoldDB" id="A0A5P1FLG3"/>
<reference evidence="4" key="1">
    <citation type="journal article" date="2017" name="Nat. Commun.">
        <title>The asparagus genome sheds light on the origin and evolution of a young Y chromosome.</title>
        <authorList>
            <person name="Harkess A."/>
            <person name="Zhou J."/>
            <person name="Xu C."/>
            <person name="Bowers J.E."/>
            <person name="Van der Hulst R."/>
            <person name="Ayyampalayam S."/>
            <person name="Mercati F."/>
            <person name="Riccardi P."/>
            <person name="McKain M.R."/>
            <person name="Kakrana A."/>
            <person name="Tang H."/>
            <person name="Ray J."/>
            <person name="Groenendijk J."/>
            <person name="Arikit S."/>
            <person name="Mathioni S.M."/>
            <person name="Nakano M."/>
            <person name="Shan H."/>
            <person name="Telgmann-Rauber A."/>
            <person name="Kanno A."/>
            <person name="Yue Z."/>
            <person name="Chen H."/>
            <person name="Li W."/>
            <person name="Chen Y."/>
            <person name="Xu X."/>
            <person name="Zhang Y."/>
            <person name="Luo S."/>
            <person name="Chen H."/>
            <person name="Gao J."/>
            <person name="Mao Z."/>
            <person name="Pires J.C."/>
            <person name="Luo M."/>
            <person name="Kudrna D."/>
            <person name="Wing R.A."/>
            <person name="Meyers B.C."/>
            <person name="Yi K."/>
            <person name="Kong H."/>
            <person name="Lavrijsen P."/>
            <person name="Sunseri F."/>
            <person name="Falavigna A."/>
            <person name="Ye Y."/>
            <person name="Leebens-Mack J.H."/>
            <person name="Chen G."/>
        </authorList>
    </citation>
    <scope>NUCLEOTIDE SEQUENCE [LARGE SCALE GENOMIC DNA]</scope>
    <source>
        <strain evidence="4">cv. DH0086</strain>
    </source>
</reference>
<feature type="coiled-coil region" evidence="1">
    <location>
        <begin position="78"/>
        <end position="138"/>
    </location>
</feature>
<evidence type="ECO:0000313" key="3">
    <source>
        <dbReference type="EMBL" id="ONK79155.1"/>
    </source>
</evidence>